<gene>
    <name evidence="6" type="ORF">OD750_004820</name>
</gene>
<evidence type="ECO:0000259" key="5">
    <source>
        <dbReference type="SMART" id="SM00478"/>
    </source>
</evidence>
<dbReference type="AlphaFoldDB" id="A0A9X4BFX4"/>
<dbReference type="GO" id="GO:0006307">
    <property type="term" value="P:DNA alkylation repair"/>
    <property type="evidence" value="ECO:0007669"/>
    <property type="project" value="TreeGrafter"/>
</dbReference>
<dbReference type="GO" id="GO:0005737">
    <property type="term" value="C:cytoplasm"/>
    <property type="evidence" value="ECO:0007669"/>
    <property type="project" value="TreeGrafter"/>
</dbReference>
<dbReference type="Proteomes" id="UP001139971">
    <property type="component" value="Unassembled WGS sequence"/>
</dbReference>
<dbReference type="InterPro" id="IPR011257">
    <property type="entry name" value="DNA_glycosylase"/>
</dbReference>
<reference evidence="6" key="1">
    <citation type="submission" date="2023-02" db="EMBL/GenBank/DDBJ databases">
        <title>Tahibacter soli sp. nov. isolated from soil.</title>
        <authorList>
            <person name="Baek J.H."/>
            <person name="Lee J.K."/>
            <person name="Choi D.G."/>
            <person name="Jeon C.O."/>
        </authorList>
    </citation>
    <scope>NUCLEOTIDE SEQUENCE</scope>
    <source>
        <strain evidence="6">BL</strain>
    </source>
</reference>
<dbReference type="InterPro" id="IPR051912">
    <property type="entry name" value="Alkylbase_DNA_Glycosylase/TA"/>
</dbReference>
<dbReference type="GO" id="GO:0032993">
    <property type="term" value="C:protein-DNA complex"/>
    <property type="evidence" value="ECO:0007669"/>
    <property type="project" value="TreeGrafter"/>
</dbReference>
<dbReference type="GO" id="GO:0032131">
    <property type="term" value="F:alkylated DNA binding"/>
    <property type="evidence" value="ECO:0007669"/>
    <property type="project" value="TreeGrafter"/>
</dbReference>
<dbReference type="SMART" id="SM00478">
    <property type="entry name" value="ENDO3c"/>
    <property type="match status" value="1"/>
</dbReference>
<dbReference type="EC" id="3.2.2.21" evidence="2"/>
<evidence type="ECO:0000256" key="1">
    <source>
        <dbReference type="ARBA" id="ARBA00000086"/>
    </source>
</evidence>
<accession>A0A9X4BFX4</accession>
<evidence type="ECO:0000256" key="3">
    <source>
        <dbReference type="ARBA" id="ARBA00022763"/>
    </source>
</evidence>
<sequence>MPLIPRGFDIAAARRHLRRRDPALGGWMRRIGPLEHDFERRFDPVDALARAILYQQLSGHVAGAIVARVEARMPRAGVLDADGIAALADDDLRACGVSRNKIAAMKDLAEKAQAGVVPTSRRLGYLDDEAIVESLTQVRGIGRWTVQMLLMSRLGRPDVLPVHDLGIRKGAQILRELDTMPTPDETLAIGEAWAPYRSLASFYLWRIVSTAQADAKPAKAVKRSQD</sequence>
<evidence type="ECO:0000313" key="7">
    <source>
        <dbReference type="Proteomes" id="UP001139971"/>
    </source>
</evidence>
<dbReference type="GO" id="GO:0008725">
    <property type="term" value="F:DNA-3-methyladenine glycosylase activity"/>
    <property type="evidence" value="ECO:0007669"/>
    <property type="project" value="TreeGrafter"/>
</dbReference>
<dbReference type="GO" id="GO:0006285">
    <property type="term" value="P:base-excision repair, AP site formation"/>
    <property type="evidence" value="ECO:0007669"/>
    <property type="project" value="TreeGrafter"/>
</dbReference>
<keyword evidence="4" id="KW-0234">DNA repair</keyword>
<evidence type="ECO:0000256" key="2">
    <source>
        <dbReference type="ARBA" id="ARBA00012000"/>
    </source>
</evidence>
<keyword evidence="3" id="KW-0227">DNA damage</keyword>
<dbReference type="InterPro" id="IPR003265">
    <property type="entry name" value="HhH-GPD_domain"/>
</dbReference>
<dbReference type="SUPFAM" id="SSF48150">
    <property type="entry name" value="DNA-glycosylase"/>
    <property type="match status" value="1"/>
</dbReference>
<name>A0A9X4BFX4_9GAMM</name>
<dbReference type="Pfam" id="PF00730">
    <property type="entry name" value="HhH-GPD"/>
    <property type="match status" value="1"/>
</dbReference>
<dbReference type="CDD" id="cd00056">
    <property type="entry name" value="ENDO3c"/>
    <property type="match status" value="1"/>
</dbReference>
<dbReference type="GO" id="GO:0043916">
    <property type="term" value="F:DNA-7-methylguanine glycosylase activity"/>
    <property type="evidence" value="ECO:0007669"/>
    <property type="project" value="TreeGrafter"/>
</dbReference>
<dbReference type="EMBL" id="JAOVZO020000003">
    <property type="protein sequence ID" value="MDC8011865.1"/>
    <property type="molecule type" value="Genomic_DNA"/>
</dbReference>
<evidence type="ECO:0000313" key="6">
    <source>
        <dbReference type="EMBL" id="MDC8011865.1"/>
    </source>
</evidence>
<protein>
    <recommendedName>
        <fullName evidence="2">DNA-3-methyladenine glycosylase II</fullName>
        <ecNumber evidence="2">3.2.2.21</ecNumber>
    </recommendedName>
</protein>
<keyword evidence="7" id="KW-1185">Reference proteome</keyword>
<evidence type="ECO:0000256" key="4">
    <source>
        <dbReference type="ARBA" id="ARBA00023204"/>
    </source>
</evidence>
<comment type="catalytic activity">
    <reaction evidence="1">
        <text>Hydrolysis of alkylated DNA, releasing 3-methyladenine, 3-methylguanine, 7-methylguanine and 7-methyladenine.</text>
        <dbReference type="EC" id="3.2.2.21"/>
    </reaction>
</comment>
<comment type="caution">
    <text evidence="6">The sequence shown here is derived from an EMBL/GenBank/DDBJ whole genome shotgun (WGS) entry which is preliminary data.</text>
</comment>
<dbReference type="Gene3D" id="1.10.1670.40">
    <property type="match status" value="1"/>
</dbReference>
<dbReference type="Gene3D" id="1.10.340.30">
    <property type="entry name" value="Hypothetical protein, domain 2"/>
    <property type="match status" value="1"/>
</dbReference>
<dbReference type="RefSeq" id="WP_263543134.1">
    <property type="nucleotide sequence ID" value="NZ_JAOVZO020000003.1"/>
</dbReference>
<organism evidence="6 7">
    <name type="scientific">Tahibacter soli</name>
    <dbReference type="NCBI Taxonomy" id="2983605"/>
    <lineage>
        <taxon>Bacteria</taxon>
        <taxon>Pseudomonadati</taxon>
        <taxon>Pseudomonadota</taxon>
        <taxon>Gammaproteobacteria</taxon>
        <taxon>Lysobacterales</taxon>
        <taxon>Rhodanobacteraceae</taxon>
        <taxon>Tahibacter</taxon>
    </lineage>
</organism>
<feature type="domain" description="HhH-GPD" evidence="5">
    <location>
        <begin position="53"/>
        <end position="209"/>
    </location>
</feature>
<dbReference type="PANTHER" id="PTHR43003:SF5">
    <property type="entry name" value="DNA-3-METHYLADENINE GLYCOSYLASE"/>
    <property type="match status" value="1"/>
</dbReference>
<dbReference type="PANTHER" id="PTHR43003">
    <property type="entry name" value="DNA-3-METHYLADENINE GLYCOSYLASE"/>
    <property type="match status" value="1"/>
</dbReference>
<proteinExistence type="predicted"/>